<feature type="region of interest" description="Disordered" evidence="1">
    <location>
        <begin position="109"/>
        <end position="128"/>
    </location>
</feature>
<evidence type="ECO:0000313" key="3">
    <source>
        <dbReference type="Proteomes" id="UP001607302"/>
    </source>
</evidence>
<dbReference type="AlphaFoldDB" id="A0ABD2B8I1"/>
<sequence>MRLTSVESHQEEEVRAPTGMPTSTVFFNRTDLIDKPTGINRIPFRSLIKPLFRALSNSGYRRGGSGEQRTRTILIAEVHGLCLCYVELCLHCPLTSSTASPFRLLSPSNSDDGYQDTGPSSSRRNWVVSDENDETRGFSIKSPKEFLESRGSFIRYPITLRSPRRRRTEGTGIEASVDFGIESSSLDARDGVDRVFIRNNEASRDA</sequence>
<comment type="caution">
    <text evidence="2">The sequence shown here is derived from an EMBL/GenBank/DDBJ whole genome shotgun (WGS) entry which is preliminary data.</text>
</comment>
<gene>
    <name evidence="2" type="ORF">V1478_006670</name>
</gene>
<keyword evidence="3" id="KW-1185">Reference proteome</keyword>
<protein>
    <submittedName>
        <fullName evidence="2">Uncharacterized protein</fullName>
    </submittedName>
</protein>
<reference evidence="2 3" key="1">
    <citation type="journal article" date="2024" name="Ann. Entomol. Soc. Am.">
        <title>Genomic analyses of the southern and eastern yellowjacket wasps (Hymenoptera: Vespidae) reveal evolutionary signatures of social life.</title>
        <authorList>
            <person name="Catto M.A."/>
            <person name="Caine P.B."/>
            <person name="Orr S.E."/>
            <person name="Hunt B.G."/>
            <person name="Goodisman M.A.D."/>
        </authorList>
    </citation>
    <scope>NUCLEOTIDE SEQUENCE [LARGE SCALE GENOMIC DNA]</scope>
    <source>
        <strain evidence="2">233</strain>
        <tissue evidence="2">Head and thorax</tissue>
    </source>
</reference>
<feature type="region of interest" description="Disordered" evidence="1">
    <location>
        <begin position="1"/>
        <end position="21"/>
    </location>
</feature>
<evidence type="ECO:0000313" key="2">
    <source>
        <dbReference type="EMBL" id="KAL2729038.1"/>
    </source>
</evidence>
<dbReference type="Proteomes" id="UP001607302">
    <property type="component" value="Unassembled WGS sequence"/>
</dbReference>
<feature type="compositionally biased region" description="Polar residues" evidence="1">
    <location>
        <begin position="109"/>
        <end position="124"/>
    </location>
</feature>
<proteinExistence type="predicted"/>
<dbReference type="EMBL" id="JAUDFV010000132">
    <property type="protein sequence ID" value="KAL2729038.1"/>
    <property type="molecule type" value="Genomic_DNA"/>
</dbReference>
<evidence type="ECO:0000256" key="1">
    <source>
        <dbReference type="SAM" id="MobiDB-lite"/>
    </source>
</evidence>
<organism evidence="2 3">
    <name type="scientific">Vespula squamosa</name>
    <name type="common">Southern yellow jacket</name>
    <name type="synonym">Wasp</name>
    <dbReference type="NCBI Taxonomy" id="30214"/>
    <lineage>
        <taxon>Eukaryota</taxon>
        <taxon>Metazoa</taxon>
        <taxon>Ecdysozoa</taxon>
        <taxon>Arthropoda</taxon>
        <taxon>Hexapoda</taxon>
        <taxon>Insecta</taxon>
        <taxon>Pterygota</taxon>
        <taxon>Neoptera</taxon>
        <taxon>Endopterygota</taxon>
        <taxon>Hymenoptera</taxon>
        <taxon>Apocrita</taxon>
        <taxon>Aculeata</taxon>
        <taxon>Vespoidea</taxon>
        <taxon>Vespidae</taxon>
        <taxon>Vespinae</taxon>
        <taxon>Vespula</taxon>
    </lineage>
</organism>
<name>A0ABD2B8I1_VESSQ</name>
<accession>A0ABD2B8I1</accession>